<organism evidence="11 12">
    <name type="scientific">SAR86 cluster bacterium</name>
    <dbReference type="NCBI Taxonomy" id="2030880"/>
    <lineage>
        <taxon>Bacteria</taxon>
        <taxon>Pseudomonadati</taxon>
        <taxon>Pseudomonadota</taxon>
        <taxon>Gammaproteobacteria</taxon>
        <taxon>SAR86 cluster</taxon>
    </lineage>
</organism>
<comment type="caution">
    <text evidence="11">The sequence shown here is derived from an EMBL/GenBank/DDBJ whole genome shotgun (WGS) entry which is preliminary data.</text>
</comment>
<keyword evidence="4" id="KW-1003">Cell membrane</keyword>
<dbReference type="EMBL" id="NVUL01000049">
    <property type="protein sequence ID" value="PCI77075.1"/>
    <property type="molecule type" value="Genomic_DNA"/>
</dbReference>
<feature type="domain" description="T2SS protein K first SAM-like" evidence="10">
    <location>
        <begin position="119"/>
        <end position="205"/>
    </location>
</feature>
<reference evidence="12" key="1">
    <citation type="submission" date="2017-08" db="EMBL/GenBank/DDBJ databases">
        <title>A dynamic microbial community with high functional redundancy inhabits the cold, oxic subseafloor aquifer.</title>
        <authorList>
            <person name="Tully B.J."/>
            <person name="Wheat C.G."/>
            <person name="Glazer B.T."/>
            <person name="Huber J.A."/>
        </authorList>
    </citation>
    <scope>NUCLEOTIDE SEQUENCE [LARGE SCALE GENOMIC DNA]</scope>
</reference>
<comment type="similarity">
    <text evidence="2">Belongs to the GSP K family.</text>
</comment>
<evidence type="ECO:0000256" key="1">
    <source>
        <dbReference type="ARBA" id="ARBA00004533"/>
    </source>
</evidence>
<keyword evidence="7" id="KW-0653">Protein transport</keyword>
<dbReference type="Pfam" id="PF21687">
    <property type="entry name" value="T2SSK_1st"/>
    <property type="match status" value="1"/>
</dbReference>
<evidence type="ECO:0000256" key="4">
    <source>
        <dbReference type="ARBA" id="ARBA00022475"/>
    </source>
</evidence>
<keyword evidence="3" id="KW-0813">Transport</keyword>
<evidence type="ECO:0000256" key="2">
    <source>
        <dbReference type="ARBA" id="ARBA00007246"/>
    </source>
</evidence>
<evidence type="ECO:0000313" key="11">
    <source>
        <dbReference type="EMBL" id="PCI77075.1"/>
    </source>
</evidence>
<dbReference type="InterPro" id="IPR049031">
    <property type="entry name" value="T2SSK_SAM-like_1st"/>
</dbReference>
<dbReference type="InterPro" id="IPR038072">
    <property type="entry name" value="GspK_central_sf"/>
</dbReference>
<evidence type="ECO:0000256" key="9">
    <source>
        <dbReference type="ARBA" id="ARBA00023136"/>
    </source>
</evidence>
<dbReference type="PANTHER" id="PTHR38831">
    <property type="entry name" value="TYPE II SECRETION SYSTEM PROTEIN K"/>
    <property type="match status" value="1"/>
</dbReference>
<keyword evidence="5" id="KW-0997">Cell inner membrane</keyword>
<dbReference type="InterPro" id="IPR005628">
    <property type="entry name" value="GspK"/>
</dbReference>
<dbReference type="PANTHER" id="PTHR38831:SF2">
    <property type="entry name" value="TYPE II SECRETION SYSTEM PROTEIN K"/>
    <property type="match status" value="1"/>
</dbReference>
<comment type="subcellular location">
    <subcellularLocation>
        <location evidence="1">Cell inner membrane</location>
    </subcellularLocation>
</comment>
<evidence type="ECO:0000256" key="8">
    <source>
        <dbReference type="ARBA" id="ARBA00022989"/>
    </source>
</evidence>
<evidence type="ECO:0000313" key="12">
    <source>
        <dbReference type="Proteomes" id="UP000218767"/>
    </source>
</evidence>
<dbReference type="Proteomes" id="UP000218767">
    <property type="component" value="Unassembled WGS sequence"/>
</dbReference>
<dbReference type="Gene3D" id="1.10.40.60">
    <property type="entry name" value="EpsJ-like"/>
    <property type="match status" value="1"/>
</dbReference>
<proteinExistence type="inferred from homology"/>
<evidence type="ECO:0000256" key="7">
    <source>
        <dbReference type="ARBA" id="ARBA00022927"/>
    </source>
</evidence>
<evidence type="ECO:0000256" key="3">
    <source>
        <dbReference type="ARBA" id="ARBA00022448"/>
    </source>
</evidence>
<evidence type="ECO:0000256" key="5">
    <source>
        <dbReference type="ARBA" id="ARBA00022519"/>
    </source>
</evidence>
<evidence type="ECO:0000259" key="10">
    <source>
        <dbReference type="Pfam" id="PF21687"/>
    </source>
</evidence>
<accession>A0A2A4X4W5</accession>
<evidence type="ECO:0000256" key="6">
    <source>
        <dbReference type="ARBA" id="ARBA00022692"/>
    </source>
</evidence>
<keyword evidence="9" id="KW-0472">Membrane</keyword>
<sequence length="367" mass="41639">MISMRNICRQTGSVIIIVLWTAVLLTVLVTAMAGKVRLSAQTAAHNRDASRNWAQLMATVNFAEMELMLERMPAPIDQQLEESEEGEILNPAYRHDGEALELNYSAPENMVVRIYDHAGKINLNRIPRRNMQLLIEKLLGGEDAEPEEVQDLLIAWIDWTDLNDLEGLNGAEKDYYLELDQAYVPRNNPELDTVEEILHVRGFAELLEGINLDAAFTIYGNARTVNLNVATRETMRLLPGLDEELIETIIAFRELEDISNRAEIAEIIPFENLQELIPWVGTDTSNIYSIFAYPKQEFSGNALTGQRSGFQELDKDAVEPEDRVRQAYMEIVEVRSSNDLPRIYKVDPYGVLPDTAKARVEEYGIEL</sequence>
<dbReference type="AlphaFoldDB" id="A0A2A4X4W5"/>
<gene>
    <name evidence="11" type="ORF">COB20_09075</name>
</gene>
<dbReference type="SUPFAM" id="SSF47781">
    <property type="entry name" value="RuvA domain 2-like"/>
    <property type="match status" value="1"/>
</dbReference>
<keyword evidence="6" id="KW-0812">Transmembrane</keyword>
<protein>
    <recommendedName>
        <fullName evidence="10">T2SS protein K first SAM-like domain-containing protein</fullName>
    </recommendedName>
</protein>
<dbReference type="InterPro" id="IPR010994">
    <property type="entry name" value="RuvA_2-like"/>
</dbReference>
<dbReference type="GO" id="GO:0009306">
    <property type="term" value="P:protein secretion"/>
    <property type="evidence" value="ECO:0007669"/>
    <property type="project" value="InterPro"/>
</dbReference>
<dbReference type="GO" id="GO:0005886">
    <property type="term" value="C:plasma membrane"/>
    <property type="evidence" value="ECO:0007669"/>
    <property type="project" value="UniProtKB-SubCell"/>
</dbReference>
<keyword evidence="8" id="KW-1133">Transmembrane helix</keyword>
<name>A0A2A4X4W5_9GAMM</name>
<dbReference type="SUPFAM" id="SSF158544">
    <property type="entry name" value="GspK insert domain-like"/>
    <property type="match status" value="1"/>
</dbReference>